<dbReference type="Proteomes" id="UP000054549">
    <property type="component" value="Unassembled WGS sequence"/>
</dbReference>
<evidence type="ECO:0000313" key="1">
    <source>
        <dbReference type="EMBL" id="KIL70500.1"/>
    </source>
</evidence>
<sequence length="57" mass="6321">MISHNGVCIVQVHLAQKRPNQCKGMPCFECFDSVAGSPTRASAKLTTNRLRHCPRQP</sequence>
<dbReference type="EMBL" id="KN818224">
    <property type="protein sequence ID" value="KIL70500.1"/>
    <property type="molecule type" value="Genomic_DNA"/>
</dbReference>
<name>A0A0C2T3S7_AMAMK</name>
<dbReference type="InParanoid" id="A0A0C2T3S7"/>
<dbReference type="HOGENOM" id="CLU_2996097_0_0_1"/>
<dbReference type="AlphaFoldDB" id="A0A0C2T3S7"/>
<evidence type="ECO:0000313" key="2">
    <source>
        <dbReference type="Proteomes" id="UP000054549"/>
    </source>
</evidence>
<proteinExistence type="predicted"/>
<keyword evidence="2" id="KW-1185">Reference proteome</keyword>
<protein>
    <submittedName>
        <fullName evidence="1">Uncharacterized protein</fullName>
    </submittedName>
</protein>
<gene>
    <name evidence="1" type="ORF">M378DRAFT_625250</name>
</gene>
<reference evidence="1 2" key="1">
    <citation type="submission" date="2014-04" db="EMBL/GenBank/DDBJ databases">
        <title>Evolutionary Origins and Diversification of the Mycorrhizal Mutualists.</title>
        <authorList>
            <consortium name="DOE Joint Genome Institute"/>
            <consortium name="Mycorrhizal Genomics Consortium"/>
            <person name="Kohler A."/>
            <person name="Kuo A."/>
            <person name="Nagy L.G."/>
            <person name="Floudas D."/>
            <person name="Copeland A."/>
            <person name="Barry K.W."/>
            <person name="Cichocki N."/>
            <person name="Veneault-Fourrey C."/>
            <person name="LaButti K."/>
            <person name="Lindquist E.A."/>
            <person name="Lipzen A."/>
            <person name="Lundell T."/>
            <person name="Morin E."/>
            <person name="Murat C."/>
            <person name="Riley R."/>
            <person name="Ohm R."/>
            <person name="Sun H."/>
            <person name="Tunlid A."/>
            <person name="Henrissat B."/>
            <person name="Grigoriev I.V."/>
            <person name="Hibbett D.S."/>
            <person name="Martin F."/>
        </authorList>
    </citation>
    <scope>NUCLEOTIDE SEQUENCE [LARGE SCALE GENOMIC DNA]</scope>
    <source>
        <strain evidence="1 2">Koide BX008</strain>
    </source>
</reference>
<accession>A0A0C2T3S7</accession>
<organism evidence="1 2">
    <name type="scientific">Amanita muscaria (strain Koide BX008)</name>
    <dbReference type="NCBI Taxonomy" id="946122"/>
    <lineage>
        <taxon>Eukaryota</taxon>
        <taxon>Fungi</taxon>
        <taxon>Dikarya</taxon>
        <taxon>Basidiomycota</taxon>
        <taxon>Agaricomycotina</taxon>
        <taxon>Agaricomycetes</taxon>
        <taxon>Agaricomycetidae</taxon>
        <taxon>Agaricales</taxon>
        <taxon>Pluteineae</taxon>
        <taxon>Amanitaceae</taxon>
        <taxon>Amanita</taxon>
    </lineage>
</organism>